<organism evidence="1 2">
    <name type="scientific">Burkholderia contaminans</name>
    <dbReference type="NCBI Taxonomy" id="488447"/>
    <lineage>
        <taxon>Bacteria</taxon>
        <taxon>Pseudomonadati</taxon>
        <taxon>Pseudomonadota</taxon>
        <taxon>Betaproteobacteria</taxon>
        <taxon>Burkholderiales</taxon>
        <taxon>Burkholderiaceae</taxon>
        <taxon>Burkholderia</taxon>
        <taxon>Burkholderia cepacia complex</taxon>
    </lineage>
</organism>
<feature type="non-terminal residue" evidence="1">
    <location>
        <position position="87"/>
    </location>
</feature>
<dbReference type="EMBL" id="JAUJQS010000038">
    <property type="protein sequence ID" value="MDN7569549.1"/>
    <property type="molecule type" value="Genomic_DNA"/>
</dbReference>
<evidence type="ECO:0000313" key="1">
    <source>
        <dbReference type="EMBL" id="MDN7569549.1"/>
    </source>
</evidence>
<proteinExistence type="predicted"/>
<name>A0AAP4VM67_9BURK</name>
<comment type="caution">
    <text evidence="1">The sequence shown here is derived from an EMBL/GenBank/DDBJ whole genome shotgun (WGS) entry which is preliminary data.</text>
</comment>
<dbReference type="Proteomes" id="UP001172109">
    <property type="component" value="Unassembled WGS sequence"/>
</dbReference>
<protein>
    <recommendedName>
        <fullName evidence="3">GlxA family transcriptional regulator</fullName>
    </recommendedName>
</protein>
<gene>
    <name evidence="1" type="ORF">QZM56_34125</name>
</gene>
<accession>A0AAP4VM67</accession>
<evidence type="ECO:0008006" key="3">
    <source>
        <dbReference type="Google" id="ProtNLM"/>
    </source>
</evidence>
<sequence length="87" mass="9325">MADVMHTVGLVVYPNFQSLALAVASVFEYANLLRGEEVYQFRIVSGASQASCRLGHAANGSISVERVYVLTMQSRSGFSVTAPIGVQ</sequence>
<evidence type="ECO:0000313" key="2">
    <source>
        <dbReference type="Proteomes" id="UP001172109"/>
    </source>
</evidence>
<dbReference type="AlphaFoldDB" id="A0AAP4VM67"/>
<reference evidence="1" key="1">
    <citation type="submission" date="2023-07" db="EMBL/GenBank/DDBJ databases">
        <title>A collection of bacterial strains from the Burkholderia cepacia Research Laboratory and Repository.</title>
        <authorList>
            <person name="Lipuma J."/>
            <person name="Spilker T."/>
            <person name="Caverly L."/>
        </authorList>
    </citation>
    <scope>NUCLEOTIDE SEQUENCE</scope>
    <source>
        <strain evidence="1">AU44979</strain>
    </source>
</reference>